<evidence type="ECO:0000313" key="2">
    <source>
        <dbReference type="EMBL" id="KAL0570985.1"/>
    </source>
</evidence>
<evidence type="ECO:0000256" key="1">
    <source>
        <dbReference type="SAM" id="MobiDB-lite"/>
    </source>
</evidence>
<feature type="compositionally biased region" description="Polar residues" evidence="1">
    <location>
        <begin position="112"/>
        <end position="126"/>
    </location>
</feature>
<feature type="compositionally biased region" description="Basic and acidic residues" evidence="1">
    <location>
        <begin position="92"/>
        <end position="103"/>
    </location>
</feature>
<protein>
    <submittedName>
        <fullName evidence="2">Uncharacterized protein</fullName>
    </submittedName>
</protein>
<sequence length="332" mass="36756">MRSFERDLETEDQAQIADGRGGGRQNNKAVEGLVPGESYGDRASQVVHDDGLGNHLRGTTDITDDERIISKHPELAISIPGDVTTKSILVQKDVEDVPSKPDSEPEPFPSLSACQNPPSPTISTADDASPLHRGSIRFMPRVRITSGLNGSTRQRSSTSESVSPTTGRLNSPLNGPTSTQPQPQPQPPSLASTRSSSISSSISAPLRFREQEPVPSKWGPLGQRVSLFASQKKRKRRSLNDAKSAWDDLCASPDEAEPPRGLDEYEESTPLLLAPGLRRRVDEDVAADLNREIDAVFGKWPGRLMNRHWWWWQIEPVVCCWWCANDDWMFDE</sequence>
<name>A0ABR3F6Y6_9AGAR</name>
<feature type="compositionally biased region" description="Polar residues" evidence="1">
    <location>
        <begin position="146"/>
        <end position="175"/>
    </location>
</feature>
<proteinExistence type="predicted"/>
<keyword evidence="3" id="KW-1185">Reference proteome</keyword>
<dbReference type="Proteomes" id="UP001465976">
    <property type="component" value="Unassembled WGS sequence"/>
</dbReference>
<feature type="compositionally biased region" description="Low complexity" evidence="1">
    <location>
        <begin position="189"/>
        <end position="206"/>
    </location>
</feature>
<gene>
    <name evidence="2" type="ORF">V5O48_010970</name>
</gene>
<dbReference type="EMBL" id="JBAHYK010000843">
    <property type="protein sequence ID" value="KAL0570985.1"/>
    <property type="molecule type" value="Genomic_DNA"/>
</dbReference>
<accession>A0ABR3F6Y6</accession>
<organism evidence="2 3">
    <name type="scientific">Marasmius crinis-equi</name>
    <dbReference type="NCBI Taxonomy" id="585013"/>
    <lineage>
        <taxon>Eukaryota</taxon>
        <taxon>Fungi</taxon>
        <taxon>Dikarya</taxon>
        <taxon>Basidiomycota</taxon>
        <taxon>Agaricomycotina</taxon>
        <taxon>Agaricomycetes</taxon>
        <taxon>Agaricomycetidae</taxon>
        <taxon>Agaricales</taxon>
        <taxon>Marasmiineae</taxon>
        <taxon>Marasmiaceae</taxon>
        <taxon>Marasmius</taxon>
    </lineage>
</organism>
<evidence type="ECO:0000313" key="3">
    <source>
        <dbReference type="Proteomes" id="UP001465976"/>
    </source>
</evidence>
<feature type="region of interest" description="Disordered" evidence="1">
    <location>
        <begin position="90"/>
        <end position="221"/>
    </location>
</feature>
<comment type="caution">
    <text evidence="2">The sequence shown here is derived from an EMBL/GenBank/DDBJ whole genome shotgun (WGS) entry which is preliminary data.</text>
</comment>
<feature type="region of interest" description="Disordered" evidence="1">
    <location>
        <begin position="1"/>
        <end position="65"/>
    </location>
</feature>
<reference evidence="2 3" key="1">
    <citation type="submission" date="2024-02" db="EMBL/GenBank/DDBJ databases">
        <title>A draft genome for the cacao thread blight pathogen Marasmius crinis-equi.</title>
        <authorList>
            <person name="Cohen S.P."/>
            <person name="Baruah I.K."/>
            <person name="Amoako-Attah I."/>
            <person name="Bukari Y."/>
            <person name="Meinhardt L.W."/>
            <person name="Bailey B.A."/>
        </authorList>
    </citation>
    <scope>NUCLEOTIDE SEQUENCE [LARGE SCALE GENOMIC DNA]</scope>
    <source>
        <strain evidence="2 3">GH-76</strain>
    </source>
</reference>